<evidence type="ECO:0000256" key="1">
    <source>
        <dbReference type="SAM" id="MobiDB-lite"/>
    </source>
</evidence>
<dbReference type="PANTHER" id="PTHR33670">
    <property type="entry name" value="SPLICING FACTOR, PROLINE- AND GLUTAMINE-RICH-LIKE"/>
    <property type="match status" value="1"/>
</dbReference>
<dbReference type="EMBL" id="KN665389">
    <property type="protein sequence ID" value="KHN09079.1"/>
    <property type="molecule type" value="Genomic_DNA"/>
</dbReference>
<dbReference type="Proteomes" id="UP000053555">
    <property type="component" value="Unassembled WGS sequence"/>
</dbReference>
<accession>A0A0B2PMY4</accession>
<proteinExistence type="predicted"/>
<organism evidence="2">
    <name type="scientific">Glycine soja</name>
    <name type="common">Wild soybean</name>
    <dbReference type="NCBI Taxonomy" id="3848"/>
    <lineage>
        <taxon>Eukaryota</taxon>
        <taxon>Viridiplantae</taxon>
        <taxon>Streptophyta</taxon>
        <taxon>Embryophyta</taxon>
        <taxon>Tracheophyta</taxon>
        <taxon>Spermatophyta</taxon>
        <taxon>Magnoliopsida</taxon>
        <taxon>eudicotyledons</taxon>
        <taxon>Gunneridae</taxon>
        <taxon>Pentapetalae</taxon>
        <taxon>rosids</taxon>
        <taxon>fabids</taxon>
        <taxon>Fabales</taxon>
        <taxon>Fabaceae</taxon>
        <taxon>Papilionoideae</taxon>
        <taxon>50 kb inversion clade</taxon>
        <taxon>NPAAA clade</taxon>
        <taxon>indigoferoid/millettioid clade</taxon>
        <taxon>Phaseoleae</taxon>
        <taxon>Glycine</taxon>
        <taxon>Glycine subgen. Soja</taxon>
    </lineage>
</organism>
<evidence type="ECO:0000313" key="2">
    <source>
        <dbReference type="EMBL" id="KHN09079.1"/>
    </source>
</evidence>
<dbReference type="PANTHER" id="PTHR33670:SF14">
    <property type="entry name" value="T20H2.15 PROTEIN"/>
    <property type="match status" value="1"/>
</dbReference>
<feature type="region of interest" description="Disordered" evidence="1">
    <location>
        <begin position="82"/>
        <end position="116"/>
    </location>
</feature>
<gene>
    <name evidence="2" type="ORF">glysoja_034264</name>
</gene>
<feature type="compositionally biased region" description="Basic residues" evidence="1">
    <location>
        <begin position="17"/>
        <end position="26"/>
    </location>
</feature>
<reference evidence="2" key="1">
    <citation type="submission" date="2014-07" db="EMBL/GenBank/DDBJ databases">
        <title>Identification of a novel salt tolerance gene in wild soybean by whole-genome sequencing.</title>
        <authorList>
            <person name="Lam H.-M."/>
            <person name="Qi X."/>
            <person name="Li M.-W."/>
            <person name="Liu X."/>
            <person name="Xie M."/>
            <person name="Ni M."/>
            <person name="Xu X."/>
        </authorList>
    </citation>
    <scope>NUCLEOTIDE SEQUENCE [LARGE SCALE GENOMIC DNA]</scope>
    <source>
        <tissue evidence="2">Root</tissue>
    </source>
</reference>
<feature type="region of interest" description="Disordered" evidence="1">
    <location>
        <begin position="1"/>
        <end position="55"/>
    </location>
</feature>
<feature type="compositionally biased region" description="Polar residues" evidence="1">
    <location>
        <begin position="30"/>
        <end position="41"/>
    </location>
</feature>
<name>A0A0B2PMY4_GLYSO</name>
<feature type="compositionally biased region" description="Polar residues" evidence="1">
    <location>
        <begin position="1"/>
        <end position="13"/>
    </location>
</feature>
<sequence>MDGATAQKQSFAPNRNIRMKTPKKNGRGNFISNKPSENFNTYAGLLNPPPPPPSRAMSFSYSHPLSASSLFTHHCAQQPPLLPLPHVVNKKKNRSREEAKKRPGTQSILSDNRWGPDPKDLPKVVLGMGNIDDVVVSGAVFNLAPPPSSLPLPNFSLRSKHGCKAETAAGCVDDGATNNLRRLLRLR</sequence>
<dbReference type="AlphaFoldDB" id="A0A0B2PMY4"/>
<protein>
    <submittedName>
        <fullName evidence="2">Uncharacterized protein</fullName>
    </submittedName>
</protein>